<protein>
    <submittedName>
        <fullName evidence="1">Uncharacterized protein</fullName>
    </submittedName>
</protein>
<accession>A0ABR4AQR6</accession>
<dbReference type="EMBL" id="JBHFEH010000083">
    <property type="protein sequence ID" value="KAL2048058.1"/>
    <property type="molecule type" value="Genomic_DNA"/>
</dbReference>
<keyword evidence="2" id="KW-1185">Reference proteome</keyword>
<sequence length="173" mass="19279">MAHIDEWNVGYGDETRTKRLRKLVASGIAIDVVYSAPVKSVKTIAPRQIDLSRERPIIPASHQASIRIPRFHSPSSPTIEGAVDAFGYAISQGAGHSIAERKASLEEPMYQATIIAMLSMYGSRGISLRKLIVFATLRLLKPSSTDYWMLSGERDPIYHNPESRSYSNDFPLF</sequence>
<comment type="caution">
    <text evidence="1">The sequence shown here is derived from an EMBL/GenBank/DDBJ whole genome shotgun (WGS) entry which is preliminary data.</text>
</comment>
<name>A0ABR4AQR6_9LECA</name>
<organism evidence="1 2">
    <name type="scientific">Lepraria finkii</name>
    <dbReference type="NCBI Taxonomy" id="1340010"/>
    <lineage>
        <taxon>Eukaryota</taxon>
        <taxon>Fungi</taxon>
        <taxon>Dikarya</taxon>
        <taxon>Ascomycota</taxon>
        <taxon>Pezizomycotina</taxon>
        <taxon>Lecanoromycetes</taxon>
        <taxon>OSLEUM clade</taxon>
        <taxon>Lecanoromycetidae</taxon>
        <taxon>Lecanorales</taxon>
        <taxon>Lecanorineae</taxon>
        <taxon>Stereocaulaceae</taxon>
        <taxon>Lepraria</taxon>
    </lineage>
</organism>
<evidence type="ECO:0000313" key="2">
    <source>
        <dbReference type="Proteomes" id="UP001590951"/>
    </source>
</evidence>
<evidence type="ECO:0000313" key="1">
    <source>
        <dbReference type="EMBL" id="KAL2048058.1"/>
    </source>
</evidence>
<dbReference type="Proteomes" id="UP001590951">
    <property type="component" value="Unassembled WGS sequence"/>
</dbReference>
<gene>
    <name evidence="1" type="ORF">ABVK25_011043</name>
</gene>
<reference evidence="1 2" key="1">
    <citation type="submission" date="2024-09" db="EMBL/GenBank/DDBJ databases">
        <title>Rethinking Asexuality: The Enigmatic Case of Functional Sexual Genes in Lepraria (Stereocaulaceae).</title>
        <authorList>
            <person name="Doellman M."/>
            <person name="Sun Y."/>
            <person name="Barcenas-Pena A."/>
            <person name="Lumbsch H.T."/>
            <person name="Grewe F."/>
        </authorList>
    </citation>
    <scope>NUCLEOTIDE SEQUENCE [LARGE SCALE GENOMIC DNA]</scope>
    <source>
        <strain evidence="1 2">Grewe 0041</strain>
    </source>
</reference>
<proteinExistence type="predicted"/>